<keyword evidence="5" id="KW-0378">Hydrolase</keyword>
<sequence length="117" mass="12813">MRRDPRAFLWDALSAAEAIQGFVQGRDAGLYAADELLHSAVERKFEIIGEALGQLARVDAELATHVPRLAQIVAFRNVLIHGYAVVNHATVWNVVQDALPELTATLRRLLSEADPGS</sequence>
<evidence type="ECO:0000256" key="5">
    <source>
        <dbReference type="ARBA" id="ARBA00022801"/>
    </source>
</evidence>
<protein>
    <submittedName>
        <fullName evidence="7">DUF86 domain-containing protein</fullName>
    </submittedName>
</protein>
<dbReference type="InterPro" id="IPR008201">
    <property type="entry name" value="HepT-like"/>
</dbReference>
<evidence type="ECO:0000256" key="4">
    <source>
        <dbReference type="ARBA" id="ARBA00022741"/>
    </source>
</evidence>
<reference evidence="7" key="1">
    <citation type="submission" date="2019-02" db="EMBL/GenBank/DDBJ databases">
        <title>Draft genome of the type strain Pelomonas aquatica CCUG 52575T.</title>
        <authorList>
            <person name="Gomila M."/>
            <person name="Lalucat J."/>
        </authorList>
    </citation>
    <scope>NUCLEOTIDE SEQUENCE</scope>
    <source>
        <strain evidence="7">CCUG 52575</strain>
    </source>
</reference>
<keyword evidence="2" id="KW-1277">Toxin-antitoxin system</keyword>
<dbReference type="GO" id="GO:0110001">
    <property type="term" value="C:toxin-antitoxin complex"/>
    <property type="evidence" value="ECO:0007669"/>
    <property type="project" value="InterPro"/>
</dbReference>
<dbReference type="PANTHER" id="PTHR34139:SF1">
    <property type="entry name" value="RNASE MJ1380-RELATED"/>
    <property type="match status" value="1"/>
</dbReference>
<keyword evidence="8" id="KW-1185">Reference proteome</keyword>
<proteinExistence type="inferred from homology"/>
<evidence type="ECO:0000313" key="7">
    <source>
        <dbReference type="EMBL" id="MDG0862784.1"/>
    </source>
</evidence>
<dbReference type="InterPro" id="IPR037038">
    <property type="entry name" value="HepT-like_sf"/>
</dbReference>
<dbReference type="AlphaFoldDB" id="A0A9X4R536"/>
<dbReference type="Gene3D" id="1.20.120.580">
    <property type="entry name" value="bsu32300-like"/>
    <property type="match status" value="1"/>
</dbReference>
<name>A0A9X4R536_9BURK</name>
<dbReference type="GO" id="GO:0000166">
    <property type="term" value="F:nucleotide binding"/>
    <property type="evidence" value="ECO:0007669"/>
    <property type="project" value="UniProtKB-KW"/>
</dbReference>
<comment type="similarity">
    <text evidence="6">Belongs to the HepT RNase toxin family.</text>
</comment>
<evidence type="ECO:0000256" key="6">
    <source>
        <dbReference type="ARBA" id="ARBA00024207"/>
    </source>
</evidence>
<dbReference type="Proteomes" id="UP001152766">
    <property type="component" value="Unassembled WGS sequence"/>
</dbReference>
<dbReference type="RefSeq" id="WP_268146842.1">
    <property type="nucleotide sequence ID" value="NZ_JAPPUW010000001.1"/>
</dbReference>
<dbReference type="PANTHER" id="PTHR34139">
    <property type="entry name" value="UPF0331 PROTEIN MJ0127"/>
    <property type="match status" value="1"/>
</dbReference>
<comment type="caution">
    <text evidence="7">The sequence shown here is derived from an EMBL/GenBank/DDBJ whole genome shotgun (WGS) entry which is preliminary data.</text>
</comment>
<evidence type="ECO:0000256" key="3">
    <source>
        <dbReference type="ARBA" id="ARBA00022722"/>
    </source>
</evidence>
<keyword evidence="4" id="KW-0547">Nucleotide-binding</keyword>
<dbReference type="GO" id="GO:0004540">
    <property type="term" value="F:RNA nuclease activity"/>
    <property type="evidence" value="ECO:0007669"/>
    <property type="project" value="InterPro"/>
</dbReference>
<evidence type="ECO:0000256" key="2">
    <source>
        <dbReference type="ARBA" id="ARBA00022649"/>
    </source>
</evidence>
<gene>
    <name evidence="7" type="ORF">EXJ73_09920</name>
</gene>
<evidence type="ECO:0000313" key="8">
    <source>
        <dbReference type="Proteomes" id="UP001152766"/>
    </source>
</evidence>
<dbReference type="InterPro" id="IPR051813">
    <property type="entry name" value="HepT_RNase_toxin"/>
</dbReference>
<evidence type="ECO:0000256" key="1">
    <source>
        <dbReference type="ARBA" id="ARBA00022553"/>
    </source>
</evidence>
<dbReference type="GO" id="GO:0016787">
    <property type="term" value="F:hydrolase activity"/>
    <property type="evidence" value="ECO:0007669"/>
    <property type="project" value="UniProtKB-KW"/>
</dbReference>
<keyword evidence="1" id="KW-0597">Phosphoprotein</keyword>
<accession>A0A9X4R536</accession>
<keyword evidence="3" id="KW-0540">Nuclease</keyword>
<dbReference type="Pfam" id="PF01934">
    <property type="entry name" value="HepT-like"/>
    <property type="match status" value="1"/>
</dbReference>
<dbReference type="EMBL" id="SGUG01000012">
    <property type="protein sequence ID" value="MDG0862784.1"/>
    <property type="molecule type" value="Genomic_DNA"/>
</dbReference>
<organism evidence="7 8">
    <name type="scientific">Pelomonas aquatica</name>
    <dbReference type="NCBI Taxonomy" id="431058"/>
    <lineage>
        <taxon>Bacteria</taxon>
        <taxon>Pseudomonadati</taxon>
        <taxon>Pseudomonadota</taxon>
        <taxon>Betaproteobacteria</taxon>
        <taxon>Burkholderiales</taxon>
        <taxon>Sphaerotilaceae</taxon>
        <taxon>Roseateles</taxon>
    </lineage>
</organism>